<accession>A0A381Z8R1</accession>
<organism evidence="1">
    <name type="scientific">marine metagenome</name>
    <dbReference type="NCBI Taxonomy" id="408172"/>
    <lineage>
        <taxon>unclassified sequences</taxon>
        <taxon>metagenomes</taxon>
        <taxon>ecological metagenomes</taxon>
    </lineage>
</organism>
<gene>
    <name evidence="1" type="ORF">METZ01_LOCUS138512</name>
</gene>
<dbReference type="AlphaFoldDB" id="A0A381Z8R1"/>
<sequence>MAQIRIESQLDREQLEAIGELGDLSENISKDN</sequence>
<reference evidence="1" key="1">
    <citation type="submission" date="2018-05" db="EMBL/GenBank/DDBJ databases">
        <authorList>
            <person name="Lanie J.A."/>
            <person name="Ng W.-L."/>
            <person name="Kazmierczak K.M."/>
            <person name="Andrzejewski T.M."/>
            <person name="Davidsen T.M."/>
            <person name="Wayne K.J."/>
            <person name="Tettelin H."/>
            <person name="Glass J.I."/>
            <person name="Rusch D."/>
            <person name="Podicherti R."/>
            <person name="Tsui H.-C.T."/>
            <person name="Winkler M.E."/>
        </authorList>
    </citation>
    <scope>NUCLEOTIDE SEQUENCE</scope>
</reference>
<evidence type="ECO:0000313" key="1">
    <source>
        <dbReference type="EMBL" id="SVA85658.1"/>
    </source>
</evidence>
<dbReference type="EMBL" id="UINC01020389">
    <property type="protein sequence ID" value="SVA85658.1"/>
    <property type="molecule type" value="Genomic_DNA"/>
</dbReference>
<protein>
    <submittedName>
        <fullName evidence="1">Uncharacterized protein</fullName>
    </submittedName>
</protein>
<proteinExistence type="predicted"/>
<name>A0A381Z8R1_9ZZZZ</name>